<evidence type="ECO:0000313" key="5">
    <source>
        <dbReference type="Proteomes" id="UP000076580"/>
    </source>
</evidence>
<dbReference type="Proteomes" id="UP000076580">
    <property type="component" value="Chromosome 01"/>
</dbReference>
<dbReference type="GeneID" id="63715730"/>
<dbReference type="STRING" id="98403.A0A151GY23"/>
<feature type="compositionally biased region" description="Polar residues" evidence="3">
    <location>
        <begin position="1"/>
        <end position="10"/>
    </location>
</feature>
<evidence type="ECO:0000256" key="1">
    <source>
        <dbReference type="ARBA" id="ARBA00022603"/>
    </source>
</evidence>
<dbReference type="Gene3D" id="3.40.50.150">
    <property type="entry name" value="Vaccinia Virus protein VP39"/>
    <property type="match status" value="1"/>
</dbReference>
<dbReference type="SUPFAM" id="SSF53335">
    <property type="entry name" value="S-adenosyl-L-methionine-dependent methyltransferases"/>
    <property type="match status" value="1"/>
</dbReference>
<feature type="region of interest" description="Disordered" evidence="3">
    <location>
        <begin position="1"/>
        <end position="37"/>
    </location>
</feature>
<dbReference type="EMBL" id="LAYC01000001">
    <property type="protein sequence ID" value="KYK61942.1"/>
    <property type="molecule type" value="Genomic_DNA"/>
</dbReference>
<dbReference type="GO" id="GO:0070475">
    <property type="term" value="P:rRNA base methylation"/>
    <property type="evidence" value="ECO:0007669"/>
    <property type="project" value="TreeGrafter"/>
</dbReference>
<evidence type="ECO:0008006" key="6">
    <source>
        <dbReference type="Google" id="ProtNLM"/>
    </source>
</evidence>
<accession>A0A151GY23</accession>
<comment type="caution">
    <text evidence="4">The sequence shown here is derived from an EMBL/GenBank/DDBJ whole genome shotgun (WGS) entry which is preliminary data.</text>
</comment>
<evidence type="ECO:0000313" key="4">
    <source>
        <dbReference type="EMBL" id="KYK61942.1"/>
    </source>
</evidence>
<evidence type="ECO:0000256" key="3">
    <source>
        <dbReference type="SAM" id="MobiDB-lite"/>
    </source>
</evidence>
<dbReference type="Pfam" id="PF05971">
    <property type="entry name" value="Methyltransf_10"/>
    <property type="match status" value="1"/>
</dbReference>
<dbReference type="GO" id="GO:0008168">
    <property type="term" value="F:methyltransferase activity"/>
    <property type="evidence" value="ECO:0007669"/>
    <property type="project" value="UniProtKB-KW"/>
</dbReference>
<reference evidence="4 5" key="1">
    <citation type="journal article" date="2016" name="Sci. Rep.">
        <title>Insights into Adaptations to a Near-Obligate Nematode Endoparasitic Lifestyle from the Finished Genome of Drechmeria coniospora.</title>
        <authorList>
            <person name="Zhang L."/>
            <person name="Zhou Z."/>
            <person name="Guo Q."/>
            <person name="Fokkens L."/>
            <person name="Miskei M."/>
            <person name="Pocsi I."/>
            <person name="Zhang W."/>
            <person name="Chen M."/>
            <person name="Wang L."/>
            <person name="Sun Y."/>
            <person name="Donzelli B.G."/>
            <person name="Gibson D.M."/>
            <person name="Nelson D.R."/>
            <person name="Luo J.G."/>
            <person name="Rep M."/>
            <person name="Liu H."/>
            <person name="Yang S."/>
            <person name="Wang J."/>
            <person name="Krasnoff S.B."/>
            <person name="Xu Y."/>
            <person name="Molnar I."/>
            <person name="Lin M."/>
        </authorList>
    </citation>
    <scope>NUCLEOTIDE SEQUENCE [LARGE SCALE GENOMIC DNA]</scope>
    <source>
        <strain evidence="4 5">ARSEF 6962</strain>
    </source>
</reference>
<dbReference type="GO" id="GO:0005634">
    <property type="term" value="C:nucleus"/>
    <property type="evidence" value="ECO:0007669"/>
    <property type="project" value="TreeGrafter"/>
</dbReference>
<proteinExistence type="predicted"/>
<dbReference type="InParanoid" id="A0A151GY23"/>
<dbReference type="AlphaFoldDB" id="A0A151GY23"/>
<gene>
    <name evidence="4" type="ORF">DCS_03087</name>
</gene>
<keyword evidence="2" id="KW-0808">Transferase</keyword>
<organism evidence="4 5">
    <name type="scientific">Drechmeria coniospora</name>
    <name type="common">Nematophagous fungus</name>
    <name type="synonym">Meria coniospora</name>
    <dbReference type="NCBI Taxonomy" id="98403"/>
    <lineage>
        <taxon>Eukaryota</taxon>
        <taxon>Fungi</taxon>
        <taxon>Dikarya</taxon>
        <taxon>Ascomycota</taxon>
        <taxon>Pezizomycotina</taxon>
        <taxon>Sordariomycetes</taxon>
        <taxon>Hypocreomycetidae</taxon>
        <taxon>Hypocreales</taxon>
        <taxon>Ophiocordycipitaceae</taxon>
        <taxon>Drechmeria</taxon>
    </lineage>
</organism>
<dbReference type="PANTHER" id="PTHR13393:SF0">
    <property type="entry name" value="RNA N6-ADENOSINE-METHYLTRANSFERASE METTL16"/>
    <property type="match status" value="1"/>
</dbReference>
<sequence length="482" mass="52380">MAMASRHQQSAAAAAAAEPPVTVRGDAADPSASRLAQAARDAEFRQLYREAPDFKELSRRDPAFAAVARGRELDFDDAESVVQLTKTLLALDFGLRIELPRDRLCPPVPNRHNYVLWLKGLLDTSSYDAPGRPLVGVDVGTGASCIYPLLACAQRPWSFIATEVDAESARWARRNVESNDLAGRIRVVERAADDALLPLDDLGLGAVDFCMTNPPFYASEAAMRASAEKKARPPHAVCTGATTEMVTDGGELGFVGRILDESLALRGRVRWYSAMLGFLSSAVDLVARLGREGVANFAVAELVQGSKTRRWVVAWSFGPMRPAQHVARGTKAGSAKGGSILPAATEFETTVPTPASVGAFARRLRDTIGALHLLSWRWDEEAMRGHGRAVDRVWARAWRRKRKRETEGVPAGGRGEAAEEDEARCSFGFMVEVRVAVDAVAVRCRWVEGFDAVTFESFQGFLKASVASALEADAPRTRRAET</sequence>
<dbReference type="InterPro" id="IPR029063">
    <property type="entry name" value="SAM-dependent_MTases_sf"/>
</dbReference>
<dbReference type="PANTHER" id="PTHR13393">
    <property type="entry name" value="SAM-DEPENDENT METHYLTRANSFERASE"/>
    <property type="match status" value="1"/>
</dbReference>
<dbReference type="InterPro" id="IPR010286">
    <property type="entry name" value="METTL16/RlmF"/>
</dbReference>
<keyword evidence="1" id="KW-0489">Methyltransferase</keyword>
<evidence type="ECO:0000256" key="2">
    <source>
        <dbReference type="ARBA" id="ARBA00022679"/>
    </source>
</evidence>
<protein>
    <recommendedName>
        <fullName evidence="6">U6 small nuclear RNA (adenine-(43)-N(6))-methyltransferase</fullName>
    </recommendedName>
</protein>
<dbReference type="RefSeq" id="XP_040661294.1">
    <property type="nucleotide sequence ID" value="XM_040800411.1"/>
</dbReference>
<name>A0A151GY23_DRECN</name>
<keyword evidence="5" id="KW-1185">Reference proteome</keyword>